<reference evidence="3 4" key="1">
    <citation type="submission" date="2021-02" db="EMBL/GenBank/DDBJ databases">
        <title>De Novo genome assembly of isolated myxobacteria.</title>
        <authorList>
            <person name="Stevens D.C."/>
        </authorList>
    </citation>
    <scope>NUCLEOTIDE SEQUENCE [LARGE SCALE GENOMIC DNA]</scope>
    <source>
        <strain evidence="4">SCPEA02</strain>
    </source>
</reference>
<dbReference type="InterPro" id="IPR015943">
    <property type="entry name" value="WD40/YVTN_repeat-like_dom_sf"/>
</dbReference>
<dbReference type="EMBL" id="CP071090">
    <property type="protein sequence ID" value="QSQ23242.1"/>
    <property type="molecule type" value="Genomic_DNA"/>
</dbReference>
<name>A0ABX7P0J8_9BACT</name>
<feature type="signal peptide" evidence="2">
    <location>
        <begin position="1"/>
        <end position="29"/>
    </location>
</feature>
<dbReference type="RefSeq" id="WP_206724817.1">
    <property type="nucleotide sequence ID" value="NZ_CP071090.1"/>
</dbReference>
<evidence type="ECO:0000313" key="3">
    <source>
        <dbReference type="EMBL" id="QSQ23242.1"/>
    </source>
</evidence>
<dbReference type="SUPFAM" id="SSF63829">
    <property type="entry name" value="Calcium-dependent phosphotriesterase"/>
    <property type="match status" value="1"/>
</dbReference>
<evidence type="ECO:0000256" key="2">
    <source>
        <dbReference type="SAM" id="SignalP"/>
    </source>
</evidence>
<protein>
    <submittedName>
        <fullName evidence="3">Uncharacterized protein</fullName>
    </submittedName>
</protein>
<gene>
    <name evidence="3" type="ORF">JY651_50610</name>
</gene>
<feature type="compositionally biased region" description="Polar residues" evidence="1">
    <location>
        <begin position="514"/>
        <end position="523"/>
    </location>
</feature>
<proteinExistence type="predicted"/>
<dbReference type="Proteomes" id="UP000662747">
    <property type="component" value="Chromosome"/>
</dbReference>
<organism evidence="3 4">
    <name type="scientific">Pyxidicoccus parkwayensis</name>
    <dbReference type="NCBI Taxonomy" id="2813578"/>
    <lineage>
        <taxon>Bacteria</taxon>
        <taxon>Pseudomonadati</taxon>
        <taxon>Myxococcota</taxon>
        <taxon>Myxococcia</taxon>
        <taxon>Myxococcales</taxon>
        <taxon>Cystobacterineae</taxon>
        <taxon>Myxococcaceae</taxon>
        <taxon>Pyxidicoccus</taxon>
    </lineage>
</organism>
<dbReference type="SUPFAM" id="SSF110296">
    <property type="entry name" value="Oligoxyloglucan reducing end-specific cellobiohydrolase"/>
    <property type="match status" value="1"/>
</dbReference>
<accession>A0ABX7P0J8</accession>
<evidence type="ECO:0000313" key="4">
    <source>
        <dbReference type="Proteomes" id="UP000662747"/>
    </source>
</evidence>
<feature type="chain" id="PRO_5045894722" evidence="2">
    <location>
        <begin position="30"/>
        <end position="751"/>
    </location>
</feature>
<keyword evidence="4" id="KW-1185">Reference proteome</keyword>
<dbReference type="Gene3D" id="2.130.10.10">
    <property type="entry name" value="YVTN repeat-like/Quinoprotein amine dehydrogenase"/>
    <property type="match status" value="2"/>
</dbReference>
<sequence length="751" mass="79149">MRLPHLSSVLKVLPGAVMLIALRAPSASAAIQVTPSGIDGGGFSTVFLKTPSGLLLGSDTHSGFHRTIDPAKNIWRPSSGGAFSNDLLSTAGMMADPDDSHTFYALNGTAPNAALMRSRDDGLTWETWRTGLIATNAGRQDGGLAEHPRSIGQLMVSAVANGTRYFFVGNYKTGVVFASSSDDFNNWAYLNGIPNSGTDSPHIRGIAVDSRGVLWVATRENGMYECPPSAYTSGASCTPDASSPRHVEEVRTVGTDVYVAADADGIMVRQKDGQWHNLSSGPLVNGQGMPEDGKGPYWVTLDVKRISSSSDVRIVAAAVGAAGGPKCPATGCAAVVWSRYSPGMATASWTGLHQLAPDSECGGRKWWEAQSDPTSMLAGSAWVPGMISIEGPSADKFLINGRTGALWRSTDVGQTWCPSVEGLGTTVNKFVSVQPSATGSDRVLVSNTDHMSFLSSNDLADVEKFHFDSLPGVNVGYASAFVGDQVFLAVDDDESLANGHPKSQLVSMPAEGGQYTSEDVPGTSTKTRLASQHVAGVAGRQVSSSQRQLVVTLGGVKPKVFLRTDNLVQGQWQRGTWELLDGTETPPMPETDTLVQLGIDKADTLYMANATGVYSISLKDSQARWTRLDGTRSPGHDLAVDASRAGRILYIRGGTVYERTPGVPTRTLSKISHALVLATSPDGSATYVATRQPDGEAQLWKYTADGADPTNITTDDWRAAGKEPRAMAVGAGGTHLYVAASGPGALVVTGI</sequence>
<evidence type="ECO:0000256" key="1">
    <source>
        <dbReference type="SAM" id="MobiDB-lite"/>
    </source>
</evidence>
<feature type="region of interest" description="Disordered" evidence="1">
    <location>
        <begin position="500"/>
        <end position="523"/>
    </location>
</feature>
<keyword evidence="2" id="KW-0732">Signal</keyword>